<dbReference type="EMBL" id="BGZK01002037">
    <property type="protein sequence ID" value="GBP89855.1"/>
    <property type="molecule type" value="Genomic_DNA"/>
</dbReference>
<dbReference type="Proteomes" id="UP000299102">
    <property type="component" value="Unassembled WGS sequence"/>
</dbReference>
<feature type="region of interest" description="Disordered" evidence="1">
    <location>
        <begin position="96"/>
        <end position="121"/>
    </location>
</feature>
<proteinExistence type="predicted"/>
<evidence type="ECO:0000313" key="3">
    <source>
        <dbReference type="Proteomes" id="UP000299102"/>
    </source>
</evidence>
<comment type="caution">
    <text evidence="2">The sequence shown here is derived from an EMBL/GenBank/DDBJ whole genome shotgun (WGS) entry which is preliminary data.</text>
</comment>
<evidence type="ECO:0000313" key="2">
    <source>
        <dbReference type="EMBL" id="GBP89855.1"/>
    </source>
</evidence>
<reference evidence="2 3" key="1">
    <citation type="journal article" date="2019" name="Commun. Biol.">
        <title>The bagworm genome reveals a unique fibroin gene that provides high tensile strength.</title>
        <authorList>
            <person name="Kono N."/>
            <person name="Nakamura H."/>
            <person name="Ohtoshi R."/>
            <person name="Tomita M."/>
            <person name="Numata K."/>
            <person name="Arakawa K."/>
        </authorList>
    </citation>
    <scope>NUCLEOTIDE SEQUENCE [LARGE SCALE GENOMIC DNA]</scope>
</reference>
<evidence type="ECO:0000256" key="1">
    <source>
        <dbReference type="SAM" id="MobiDB-lite"/>
    </source>
</evidence>
<feature type="region of interest" description="Disordered" evidence="1">
    <location>
        <begin position="1"/>
        <end position="21"/>
    </location>
</feature>
<accession>A0A4C1ZT96</accession>
<protein>
    <submittedName>
        <fullName evidence="2">Uncharacterized protein</fullName>
    </submittedName>
</protein>
<keyword evidence="3" id="KW-1185">Reference proteome</keyword>
<dbReference type="AlphaFoldDB" id="A0A4C1ZT96"/>
<sequence>MLRAPAHLKPTHAPRSGSRARYHGRTTKQIMIISTCALTVSKFGIRLCSPVQHTTGSFQVCKKQASVTASRLRVTVGGGDRYSSSYDLTESVLKAGRGEESKTGVRMTNESGTETEIEKAT</sequence>
<gene>
    <name evidence="2" type="ORF">EVAR_64228_1</name>
</gene>
<organism evidence="2 3">
    <name type="scientific">Eumeta variegata</name>
    <name type="common">Bagworm moth</name>
    <name type="synonym">Eumeta japonica</name>
    <dbReference type="NCBI Taxonomy" id="151549"/>
    <lineage>
        <taxon>Eukaryota</taxon>
        <taxon>Metazoa</taxon>
        <taxon>Ecdysozoa</taxon>
        <taxon>Arthropoda</taxon>
        <taxon>Hexapoda</taxon>
        <taxon>Insecta</taxon>
        <taxon>Pterygota</taxon>
        <taxon>Neoptera</taxon>
        <taxon>Endopterygota</taxon>
        <taxon>Lepidoptera</taxon>
        <taxon>Glossata</taxon>
        <taxon>Ditrysia</taxon>
        <taxon>Tineoidea</taxon>
        <taxon>Psychidae</taxon>
        <taxon>Oiketicinae</taxon>
        <taxon>Eumeta</taxon>
    </lineage>
</organism>
<name>A0A4C1ZT96_EUMVA</name>